<dbReference type="EMBL" id="LMWX01000030">
    <property type="protein sequence ID" value="KUN83378.1"/>
    <property type="molecule type" value="Genomic_DNA"/>
</dbReference>
<feature type="chain" id="PRO_5039418561" description="Peptidase C39-like domain-containing protein" evidence="1">
    <location>
        <begin position="40"/>
        <end position="217"/>
    </location>
</feature>
<feature type="signal peptide" evidence="1">
    <location>
        <begin position="1"/>
        <end position="39"/>
    </location>
</feature>
<dbReference type="InterPro" id="IPR022118">
    <property type="entry name" value="Peptidase_C70_AvrRpt2"/>
</dbReference>
<comment type="caution">
    <text evidence="2">The sequence shown here is derived from an EMBL/GenBank/DDBJ whole genome shotgun (WGS) entry which is preliminary data.</text>
</comment>
<dbReference type="RefSeq" id="WP_061923466.1">
    <property type="nucleotide sequence ID" value="NZ_JBEYBH010000038.1"/>
</dbReference>
<dbReference type="Pfam" id="PF12385">
    <property type="entry name" value="Peptidase_C70"/>
    <property type="match status" value="1"/>
</dbReference>
<evidence type="ECO:0000256" key="1">
    <source>
        <dbReference type="SAM" id="SignalP"/>
    </source>
</evidence>
<accession>A0A101T0I9</accession>
<dbReference type="Gene3D" id="3.90.70.10">
    <property type="entry name" value="Cysteine proteinases"/>
    <property type="match status" value="1"/>
</dbReference>
<dbReference type="OrthoDB" id="5148996at2"/>
<dbReference type="AlphaFoldDB" id="A0A101T0I9"/>
<dbReference type="STRING" id="285568.AQJ66_19290"/>
<evidence type="ECO:0000313" key="3">
    <source>
        <dbReference type="Proteomes" id="UP000053024"/>
    </source>
</evidence>
<keyword evidence="1" id="KW-0732">Signal</keyword>
<evidence type="ECO:0000313" key="2">
    <source>
        <dbReference type="EMBL" id="KUN83378.1"/>
    </source>
</evidence>
<reference evidence="2 3" key="1">
    <citation type="submission" date="2015-10" db="EMBL/GenBank/DDBJ databases">
        <title>Draft genome sequence of Streptomyces bungoensis DSM 41781, type strain for the species Streptomyces bungoensis.</title>
        <authorList>
            <person name="Ruckert C."/>
            <person name="Winkler A."/>
            <person name="Kalinowski J."/>
            <person name="Kampfer P."/>
            <person name="Glaeser S."/>
        </authorList>
    </citation>
    <scope>NUCLEOTIDE SEQUENCE [LARGE SCALE GENOMIC DNA]</scope>
    <source>
        <strain evidence="2 3">DSM 41781</strain>
    </source>
</reference>
<dbReference type="Proteomes" id="UP000053024">
    <property type="component" value="Unassembled WGS sequence"/>
</dbReference>
<protein>
    <recommendedName>
        <fullName evidence="4">Peptidase C39-like domain-containing protein</fullName>
    </recommendedName>
</protein>
<keyword evidence="3" id="KW-1185">Reference proteome</keyword>
<evidence type="ECO:0008006" key="4">
    <source>
        <dbReference type="Google" id="ProtNLM"/>
    </source>
</evidence>
<gene>
    <name evidence="2" type="ORF">AQJ66_19290</name>
</gene>
<proteinExistence type="predicted"/>
<sequence length="217" mass="23132">MSSTAPHPPRPGGRRGLALASCLLATALTLATASTAAAAAPPPAGTTAAAATAASTSSGARQLDITMQAQQRSNWCWAASGATIAAWFGRDYSQNSFCDAAFGYSPDTSCPNSQATLADDQTAYDWMGLDPGSYVQGRLGYGGVQSEIDAGRPVQTRVQWSSGGGHMEVLYGYDTSRNWVYWGDPWPDDYRYNWATYSYYTSNADFSWTHTLYGIGA</sequence>
<name>A0A101T0I9_9ACTN</name>
<organism evidence="2 3">
    <name type="scientific">Streptomyces bungoensis</name>
    <dbReference type="NCBI Taxonomy" id="285568"/>
    <lineage>
        <taxon>Bacteria</taxon>
        <taxon>Bacillati</taxon>
        <taxon>Actinomycetota</taxon>
        <taxon>Actinomycetes</taxon>
        <taxon>Kitasatosporales</taxon>
        <taxon>Streptomycetaceae</taxon>
        <taxon>Streptomyces</taxon>
    </lineage>
</organism>